<accession>A0A1I5HNF5</accession>
<dbReference type="PROSITE" id="PS50987">
    <property type="entry name" value="HTH_ARSR_2"/>
    <property type="match status" value="1"/>
</dbReference>
<dbReference type="GO" id="GO:0003677">
    <property type="term" value="F:DNA binding"/>
    <property type="evidence" value="ECO:0007669"/>
    <property type="project" value="UniProtKB-KW"/>
</dbReference>
<dbReference type="SUPFAM" id="SSF46785">
    <property type="entry name" value="Winged helix' DNA-binding domain"/>
    <property type="match status" value="1"/>
</dbReference>
<organism evidence="5 6">
    <name type="scientific">Cohaesibacter marisflavi</name>
    <dbReference type="NCBI Taxonomy" id="655353"/>
    <lineage>
        <taxon>Bacteria</taxon>
        <taxon>Pseudomonadati</taxon>
        <taxon>Pseudomonadota</taxon>
        <taxon>Alphaproteobacteria</taxon>
        <taxon>Hyphomicrobiales</taxon>
        <taxon>Cohaesibacteraceae</taxon>
    </lineage>
</organism>
<dbReference type="GO" id="GO:0003700">
    <property type="term" value="F:DNA-binding transcription factor activity"/>
    <property type="evidence" value="ECO:0007669"/>
    <property type="project" value="InterPro"/>
</dbReference>
<proteinExistence type="predicted"/>
<dbReference type="RefSeq" id="WP_090073200.1">
    <property type="nucleotide sequence ID" value="NZ_FOVR01000007.1"/>
</dbReference>
<dbReference type="SMART" id="SM00418">
    <property type="entry name" value="HTH_ARSR"/>
    <property type="match status" value="1"/>
</dbReference>
<evidence type="ECO:0000256" key="3">
    <source>
        <dbReference type="ARBA" id="ARBA00023163"/>
    </source>
</evidence>
<dbReference type="EMBL" id="FOVR01000007">
    <property type="protein sequence ID" value="SFO49679.1"/>
    <property type="molecule type" value="Genomic_DNA"/>
</dbReference>
<evidence type="ECO:0000313" key="6">
    <source>
        <dbReference type="Proteomes" id="UP000199236"/>
    </source>
</evidence>
<evidence type="ECO:0000256" key="1">
    <source>
        <dbReference type="ARBA" id="ARBA00023015"/>
    </source>
</evidence>
<dbReference type="Proteomes" id="UP000199236">
    <property type="component" value="Unassembled WGS sequence"/>
</dbReference>
<dbReference type="STRING" id="655353.SAMN04488056_10721"/>
<dbReference type="InterPro" id="IPR001845">
    <property type="entry name" value="HTH_ArsR_DNA-bd_dom"/>
</dbReference>
<dbReference type="InterPro" id="IPR036388">
    <property type="entry name" value="WH-like_DNA-bd_sf"/>
</dbReference>
<evidence type="ECO:0000259" key="4">
    <source>
        <dbReference type="PROSITE" id="PS50987"/>
    </source>
</evidence>
<dbReference type="InterPro" id="IPR051011">
    <property type="entry name" value="Metal_resp_trans_reg"/>
</dbReference>
<dbReference type="Pfam" id="PF12840">
    <property type="entry name" value="HTH_20"/>
    <property type="match status" value="1"/>
</dbReference>
<dbReference type="AlphaFoldDB" id="A0A1I5HNF5"/>
<dbReference type="InterPro" id="IPR036390">
    <property type="entry name" value="WH_DNA-bd_sf"/>
</dbReference>
<dbReference type="PANTHER" id="PTHR43132:SF2">
    <property type="entry name" value="ARSENICAL RESISTANCE OPERON REPRESSOR ARSR-RELATED"/>
    <property type="match status" value="1"/>
</dbReference>
<evidence type="ECO:0000313" key="5">
    <source>
        <dbReference type="EMBL" id="SFO49679.1"/>
    </source>
</evidence>
<sequence length="125" mass="13446">MDTNEATVAFSALSQPTRLDVFRLLIKAGADGLLSGEMGQMLDVKQNTMSTNLNILLRAGLIRNEREGRSVRYFADMEGIGALVSFLLEDCCGGNAEQCAPIIEATCSLGCTPIPSRTSELSEPF</sequence>
<evidence type="ECO:0000256" key="2">
    <source>
        <dbReference type="ARBA" id="ARBA00023125"/>
    </source>
</evidence>
<dbReference type="PRINTS" id="PR00778">
    <property type="entry name" value="HTHARSR"/>
</dbReference>
<gene>
    <name evidence="5" type="ORF">SAMN04488056_10721</name>
</gene>
<keyword evidence="2" id="KW-0238">DNA-binding</keyword>
<dbReference type="CDD" id="cd00090">
    <property type="entry name" value="HTH_ARSR"/>
    <property type="match status" value="1"/>
</dbReference>
<name>A0A1I5HNF5_9HYPH</name>
<dbReference type="OrthoDB" id="9804742at2"/>
<dbReference type="InterPro" id="IPR011991">
    <property type="entry name" value="ArsR-like_HTH"/>
</dbReference>
<keyword evidence="1" id="KW-0805">Transcription regulation</keyword>
<dbReference type="Gene3D" id="1.10.10.10">
    <property type="entry name" value="Winged helix-like DNA-binding domain superfamily/Winged helix DNA-binding domain"/>
    <property type="match status" value="1"/>
</dbReference>
<protein>
    <submittedName>
        <fullName evidence="5">Transcriptional regulator, ArsR family</fullName>
    </submittedName>
</protein>
<keyword evidence="3" id="KW-0804">Transcription</keyword>
<dbReference type="PANTHER" id="PTHR43132">
    <property type="entry name" value="ARSENICAL RESISTANCE OPERON REPRESSOR ARSR-RELATED"/>
    <property type="match status" value="1"/>
</dbReference>
<feature type="domain" description="HTH arsR-type" evidence="4">
    <location>
        <begin position="1"/>
        <end position="95"/>
    </location>
</feature>
<keyword evidence="6" id="KW-1185">Reference proteome</keyword>
<reference evidence="5 6" key="1">
    <citation type="submission" date="2016-10" db="EMBL/GenBank/DDBJ databases">
        <authorList>
            <person name="de Groot N.N."/>
        </authorList>
    </citation>
    <scope>NUCLEOTIDE SEQUENCE [LARGE SCALE GENOMIC DNA]</scope>
    <source>
        <strain evidence="5 6">CGMCC 1.9157</strain>
    </source>
</reference>